<keyword evidence="4" id="KW-1185">Reference proteome</keyword>
<name>A0A125Q5D8_9HYPH</name>
<accession>A0A125Q5D8</accession>
<organism evidence="3 4">
    <name type="scientific">Rhizobium altiplani</name>
    <dbReference type="NCBI Taxonomy" id="1864509"/>
    <lineage>
        <taxon>Bacteria</taxon>
        <taxon>Pseudomonadati</taxon>
        <taxon>Pseudomonadota</taxon>
        <taxon>Alphaproteobacteria</taxon>
        <taxon>Hyphomicrobiales</taxon>
        <taxon>Rhizobiaceae</taxon>
        <taxon>Rhizobium/Agrobacterium group</taxon>
        <taxon>Rhizobium</taxon>
    </lineage>
</organism>
<dbReference type="PANTHER" id="PTHR43081">
    <property type="entry name" value="ADENYLATE CYCLASE, TERMINAL-DIFFERENTIATION SPECIFIC-RELATED"/>
    <property type="match status" value="1"/>
</dbReference>
<dbReference type="InterPro" id="IPR029787">
    <property type="entry name" value="Nucleotide_cyclase"/>
</dbReference>
<dbReference type="GO" id="GO:0035556">
    <property type="term" value="P:intracellular signal transduction"/>
    <property type="evidence" value="ECO:0007669"/>
    <property type="project" value="InterPro"/>
</dbReference>
<evidence type="ECO:0000256" key="1">
    <source>
        <dbReference type="SAM" id="MobiDB-lite"/>
    </source>
</evidence>
<dbReference type="SUPFAM" id="SSF55073">
    <property type="entry name" value="Nucleotide cyclase"/>
    <property type="match status" value="1"/>
</dbReference>
<reference evidence="3 4" key="1">
    <citation type="submission" date="2015-11" db="EMBL/GenBank/DDBJ databases">
        <title>Draft Genome Sequence of the Strain BR 10423 (Rhizobium sp.) isolated from nodules of Mimosa pudica.</title>
        <authorList>
            <person name="Barauna A.C."/>
            <person name="Zilli J.E."/>
            <person name="Simoes-Araujo J.L."/>
            <person name="Reis V.M."/>
            <person name="James E.K."/>
            <person name="Reis F.B.Jr."/>
            <person name="Rouws L.F."/>
            <person name="Passos S.R."/>
            <person name="Gois S.R."/>
        </authorList>
    </citation>
    <scope>NUCLEOTIDE SEQUENCE [LARGE SCALE GENOMIC DNA]</scope>
    <source>
        <strain evidence="3 4">BR10423</strain>
    </source>
</reference>
<gene>
    <name evidence="3" type="ORF">AS026_16370</name>
</gene>
<dbReference type="Pfam" id="PF00211">
    <property type="entry name" value="Guanylate_cyc"/>
    <property type="match status" value="1"/>
</dbReference>
<feature type="region of interest" description="Disordered" evidence="1">
    <location>
        <begin position="151"/>
        <end position="170"/>
    </location>
</feature>
<dbReference type="Gene3D" id="3.30.70.1230">
    <property type="entry name" value="Nucleotide cyclase"/>
    <property type="match status" value="1"/>
</dbReference>
<dbReference type="PANTHER" id="PTHR43081:SF19">
    <property type="entry name" value="PH-SENSITIVE ADENYLATE CYCLASE RV1264"/>
    <property type="match status" value="1"/>
</dbReference>
<dbReference type="EMBL" id="LNCD01000122">
    <property type="protein sequence ID" value="KWV44467.1"/>
    <property type="molecule type" value="Genomic_DNA"/>
</dbReference>
<evidence type="ECO:0000313" key="3">
    <source>
        <dbReference type="EMBL" id="KWV44467.1"/>
    </source>
</evidence>
<dbReference type="GO" id="GO:0004016">
    <property type="term" value="F:adenylate cyclase activity"/>
    <property type="evidence" value="ECO:0007669"/>
    <property type="project" value="UniProtKB-ARBA"/>
</dbReference>
<comment type="caution">
    <text evidence="3">The sequence shown here is derived from an EMBL/GenBank/DDBJ whole genome shotgun (WGS) entry which is preliminary data.</text>
</comment>
<proteinExistence type="predicted"/>
<evidence type="ECO:0000259" key="2">
    <source>
        <dbReference type="PROSITE" id="PS50125"/>
    </source>
</evidence>
<dbReference type="PROSITE" id="PS50125">
    <property type="entry name" value="GUANYLATE_CYCLASE_2"/>
    <property type="match status" value="1"/>
</dbReference>
<dbReference type="Proteomes" id="UP000068164">
    <property type="component" value="Unassembled WGS sequence"/>
</dbReference>
<protein>
    <recommendedName>
        <fullName evidence="2">Guanylate cyclase domain-containing protein</fullName>
    </recommendedName>
</protein>
<feature type="domain" description="Guanylate cyclase" evidence="2">
    <location>
        <begin position="3"/>
        <end position="117"/>
    </location>
</feature>
<dbReference type="CDD" id="cd07302">
    <property type="entry name" value="CHD"/>
    <property type="match status" value="1"/>
</dbReference>
<sequence>MAVILAADVVGFSRLMEVDEERTHAALNTCNSAIAGLVSKHSGRIFAIAGDSFLAEFASPVEAMRAAIEFQEDVSGRSFDLPEGLQMRFRIGINLGDVIVDGGNLFGDGVNVAVRLEALAEPGGICLSSAVYEQVADSDVKPAANPIKDRPPFRFEVGHRSDQRPASFRH</sequence>
<dbReference type="InterPro" id="IPR001054">
    <property type="entry name" value="A/G_cyclase"/>
</dbReference>
<dbReference type="AlphaFoldDB" id="A0A125Q5D8"/>
<dbReference type="InterPro" id="IPR050697">
    <property type="entry name" value="Adenylyl/Guanylyl_Cyclase_3/4"/>
</dbReference>
<evidence type="ECO:0000313" key="4">
    <source>
        <dbReference type="Proteomes" id="UP000068164"/>
    </source>
</evidence>
<feature type="compositionally biased region" description="Basic and acidic residues" evidence="1">
    <location>
        <begin position="151"/>
        <end position="163"/>
    </location>
</feature>
<dbReference type="GO" id="GO:0006171">
    <property type="term" value="P:cAMP biosynthetic process"/>
    <property type="evidence" value="ECO:0007669"/>
    <property type="project" value="TreeGrafter"/>
</dbReference>